<dbReference type="GO" id="GO:0022857">
    <property type="term" value="F:transmembrane transporter activity"/>
    <property type="evidence" value="ECO:0007669"/>
    <property type="project" value="InterPro"/>
</dbReference>
<protein>
    <submittedName>
        <fullName evidence="8">Multidrug resistance protein MdtD</fullName>
    </submittedName>
</protein>
<evidence type="ECO:0000256" key="3">
    <source>
        <dbReference type="ARBA" id="ARBA00022692"/>
    </source>
</evidence>
<dbReference type="InterPro" id="IPR020846">
    <property type="entry name" value="MFS_dom"/>
</dbReference>
<evidence type="ECO:0000256" key="4">
    <source>
        <dbReference type="ARBA" id="ARBA00022989"/>
    </source>
</evidence>
<dbReference type="GO" id="GO:0016020">
    <property type="term" value="C:membrane"/>
    <property type="evidence" value="ECO:0007669"/>
    <property type="project" value="UniProtKB-SubCell"/>
</dbReference>
<dbReference type="InterPro" id="IPR011701">
    <property type="entry name" value="MFS"/>
</dbReference>
<dbReference type="PANTHER" id="PTHR42718">
    <property type="entry name" value="MAJOR FACILITATOR SUPERFAMILY MULTIDRUG TRANSPORTER MFSC"/>
    <property type="match status" value="1"/>
</dbReference>
<dbReference type="PANTHER" id="PTHR42718:SF9">
    <property type="entry name" value="MAJOR FACILITATOR SUPERFAMILY MULTIDRUG TRANSPORTER MFSC"/>
    <property type="match status" value="1"/>
</dbReference>
<dbReference type="Pfam" id="PF07690">
    <property type="entry name" value="MFS_1"/>
    <property type="match status" value="1"/>
</dbReference>
<keyword evidence="5 6" id="KW-0472">Membrane</keyword>
<dbReference type="AlphaFoldDB" id="A0A510E1Z7"/>
<evidence type="ECO:0000256" key="1">
    <source>
        <dbReference type="ARBA" id="ARBA00004141"/>
    </source>
</evidence>
<dbReference type="PROSITE" id="PS50850">
    <property type="entry name" value="MFS"/>
    <property type="match status" value="1"/>
</dbReference>
<feature type="transmembrane region" description="Helical" evidence="6">
    <location>
        <begin position="26"/>
        <end position="44"/>
    </location>
</feature>
<feature type="transmembrane region" description="Helical" evidence="6">
    <location>
        <begin position="186"/>
        <end position="205"/>
    </location>
</feature>
<dbReference type="InterPro" id="IPR036259">
    <property type="entry name" value="MFS_trans_sf"/>
</dbReference>
<sequence length="289" mass="31379">MGYNVITAAFLVTFGRLSDIFGRVRLYNLGFAVFTLGSILLFITPSTGDLGALELIIFRLIQGIGAAFLFANSAAIITDAFPVTERGRALGINQVAGLAGSLVGLILGGILATIDWRFIFLVSVPVGILGTVWSYFKLKETGGTAKGEGIDWLGNMIFAGGLIILLLGVTYGLMPYGSSQMGWTDPYVITSLAVGAGLLVAFPFVERRTKYPMFRLDLFKIRAFLMGGVSIAVRLRVRRNNDNPDNPAPGDMVTFARLQLLFHSVLGRSLHDPNDDRVRGDGPYKRRPL</sequence>
<evidence type="ECO:0000313" key="8">
    <source>
        <dbReference type="EMBL" id="BBG26531.1"/>
    </source>
</evidence>
<feature type="transmembrane region" description="Helical" evidence="6">
    <location>
        <begin position="118"/>
        <end position="136"/>
    </location>
</feature>
<evidence type="ECO:0000259" key="7">
    <source>
        <dbReference type="PROSITE" id="PS50850"/>
    </source>
</evidence>
<accession>A0A510E1Z7</accession>
<feature type="transmembrane region" description="Helical" evidence="6">
    <location>
        <begin position="90"/>
        <end position="112"/>
    </location>
</feature>
<keyword evidence="3 6" id="KW-0812">Transmembrane</keyword>
<proteinExistence type="predicted"/>
<comment type="subcellular location">
    <subcellularLocation>
        <location evidence="1">Membrane</location>
        <topology evidence="1">Multi-pass membrane protein</topology>
    </subcellularLocation>
</comment>
<evidence type="ECO:0000256" key="6">
    <source>
        <dbReference type="SAM" id="Phobius"/>
    </source>
</evidence>
<feature type="transmembrane region" description="Helical" evidence="6">
    <location>
        <begin position="56"/>
        <end position="78"/>
    </location>
</feature>
<gene>
    <name evidence="8" type="ORF">IC007_1045</name>
</gene>
<evidence type="ECO:0000313" key="9">
    <source>
        <dbReference type="Proteomes" id="UP000325030"/>
    </source>
</evidence>
<evidence type="ECO:0000256" key="2">
    <source>
        <dbReference type="ARBA" id="ARBA00022448"/>
    </source>
</evidence>
<dbReference type="Proteomes" id="UP000325030">
    <property type="component" value="Chromosome"/>
</dbReference>
<feature type="domain" description="Major facilitator superfamily (MFS) profile" evidence="7">
    <location>
        <begin position="1"/>
        <end position="289"/>
    </location>
</feature>
<dbReference type="Gene3D" id="1.20.1250.20">
    <property type="entry name" value="MFS general substrate transporter like domains"/>
    <property type="match status" value="1"/>
</dbReference>
<name>A0A510E1Z7_9CREN</name>
<evidence type="ECO:0000256" key="5">
    <source>
        <dbReference type="ARBA" id="ARBA00023136"/>
    </source>
</evidence>
<organism evidence="8 9">
    <name type="scientific">Sulfuracidifex tepidarius</name>
    <dbReference type="NCBI Taxonomy" id="1294262"/>
    <lineage>
        <taxon>Archaea</taxon>
        <taxon>Thermoproteota</taxon>
        <taxon>Thermoprotei</taxon>
        <taxon>Sulfolobales</taxon>
        <taxon>Sulfolobaceae</taxon>
        <taxon>Sulfuracidifex</taxon>
    </lineage>
</organism>
<keyword evidence="4 6" id="KW-1133">Transmembrane helix</keyword>
<feature type="transmembrane region" description="Helical" evidence="6">
    <location>
        <begin position="156"/>
        <end position="174"/>
    </location>
</feature>
<dbReference type="SUPFAM" id="SSF103473">
    <property type="entry name" value="MFS general substrate transporter"/>
    <property type="match status" value="1"/>
</dbReference>
<dbReference type="EMBL" id="AP018930">
    <property type="protein sequence ID" value="BBG26531.1"/>
    <property type="molecule type" value="Genomic_DNA"/>
</dbReference>
<keyword evidence="2" id="KW-0813">Transport</keyword>
<reference evidence="9" key="1">
    <citation type="submission" date="2018-09" db="EMBL/GenBank/DDBJ databases">
        <title>Complete Genome Sequencing of Sulfolobus sp. JCM 16834.</title>
        <authorList>
            <person name="Kato S."/>
            <person name="Itoh T."/>
            <person name="Ohkuma M."/>
        </authorList>
    </citation>
    <scope>NUCLEOTIDE SEQUENCE [LARGE SCALE GENOMIC DNA]</scope>
    <source>
        <strain evidence="9">IC-007</strain>
    </source>
</reference>